<comment type="function">
    <text evidence="1">Required for peroxisome inheritance.</text>
</comment>
<keyword evidence="5" id="KW-0472">Membrane</keyword>
<evidence type="ECO:0000313" key="8">
    <source>
        <dbReference type="Proteomes" id="UP000663193"/>
    </source>
</evidence>
<dbReference type="VEuPathDB" id="FungiDB:JI435_027020"/>
<dbReference type="EMBL" id="CP069027">
    <property type="protein sequence ID" value="QRC94964.1"/>
    <property type="molecule type" value="Genomic_DNA"/>
</dbReference>
<organism evidence="7 8">
    <name type="scientific">Phaeosphaeria nodorum (strain SN15 / ATCC MYA-4574 / FGSC 10173)</name>
    <name type="common">Glume blotch fungus</name>
    <name type="synonym">Parastagonospora nodorum</name>
    <dbReference type="NCBI Taxonomy" id="321614"/>
    <lineage>
        <taxon>Eukaryota</taxon>
        <taxon>Fungi</taxon>
        <taxon>Dikarya</taxon>
        <taxon>Ascomycota</taxon>
        <taxon>Pezizomycotina</taxon>
        <taxon>Dothideomycetes</taxon>
        <taxon>Pleosporomycetidae</taxon>
        <taxon>Pleosporales</taxon>
        <taxon>Pleosporineae</taxon>
        <taxon>Phaeosphaeriaceae</taxon>
        <taxon>Parastagonospora</taxon>
    </lineage>
</organism>
<sequence>RANIRSGHVDLCIVTYIGASPIPCIGMHNGRHYWARCLLRQYTKKRLNLHLVCSRISSRRRHFHRSSAARGWSADQCETPAKRNLSRRPPNHEPPSEPRRSAGAGAGASADSHPDSHPDTHPPPVPSHTTTAKSSPTIRCLPEAPIMSVPATSRAFEHTPHASTSARRSFTLPTRPSIRSTSTPASRNTSSDGIETLFTCPASKIVSFAASDPARRHSPSRTPKGKGSPVRSIPWSSLTERTLAVGALRIYRVTASNVSFLNSGTLLHTIFPRSQCWCVDGQSIFVLRVRQDSYYRIELPYDTDEDKAQISEFKRVLSQVLQYEKTQCPFRRGSNVEEIERPKSPPRKQLKKQQPTQKAKKWTFDKTWVPQNGDRPSSSGFDGSDSGTLSSYEEDDRSSVCTDSSEVVPMSASGSSLMPPPELPRVPKSNPARRLSISERVSMFQGMRSATAPIVTNRNVSAMSMERIPESPRKDEQHGDVQKPILERNVSEAASLASSADSFYSVQTTPYATPSPQYLDAEPDFLNPWEGSATKQEETRGRSMHRRQVSEITVRAASSEVVNKSAPVTPTGPFHQGASSIDEMLPSSAPSTPPLVSDSDDDSVDSPGMTVATPPDAIRMKRLTGASQRRAFSPMPQPKNLFIPSKPATVGSQFTSALVRKTCELVLGPPSHLVSLMLRIAASISNIGFGSYRVRRQEKIPCSWESDDEPEWPEEDDFGIPLNNIGDPTQRRRTYLGDLD</sequence>
<protein>
    <recommendedName>
        <fullName evidence="4">Inheritance of peroxisomes protein 1</fullName>
    </recommendedName>
</protein>
<evidence type="ECO:0000256" key="4">
    <source>
        <dbReference type="ARBA" id="ARBA00021397"/>
    </source>
</evidence>
<evidence type="ECO:0000256" key="1">
    <source>
        <dbReference type="ARBA" id="ARBA00003594"/>
    </source>
</evidence>
<evidence type="ECO:0000256" key="3">
    <source>
        <dbReference type="ARBA" id="ARBA00010707"/>
    </source>
</evidence>
<evidence type="ECO:0000256" key="6">
    <source>
        <dbReference type="SAM" id="MobiDB-lite"/>
    </source>
</evidence>
<proteinExistence type="inferred from homology"/>
<evidence type="ECO:0000256" key="2">
    <source>
        <dbReference type="ARBA" id="ARBA00004421"/>
    </source>
</evidence>
<dbReference type="Proteomes" id="UP000663193">
    <property type="component" value="Chromosome 5"/>
</dbReference>
<reference evidence="8" key="1">
    <citation type="journal article" date="2021" name="BMC Genomics">
        <title>Chromosome-level genome assembly and manually-curated proteome of model necrotroph Parastagonospora nodorum Sn15 reveals a genome-wide trove of candidate effector homologs, and redundancy of virulence-related functions within an accessory chromosome.</title>
        <authorList>
            <person name="Bertazzoni S."/>
            <person name="Jones D.A.B."/>
            <person name="Phan H.T."/>
            <person name="Tan K.-C."/>
            <person name="Hane J.K."/>
        </authorList>
    </citation>
    <scope>NUCLEOTIDE SEQUENCE [LARGE SCALE GENOMIC DNA]</scope>
    <source>
        <strain evidence="8">SN15 / ATCC MYA-4574 / FGSC 10173)</strain>
    </source>
</reference>
<feature type="compositionally biased region" description="Low complexity" evidence="6">
    <location>
        <begin position="101"/>
        <end position="111"/>
    </location>
</feature>
<dbReference type="AlphaFoldDB" id="A0A7U2HYE9"/>
<feature type="region of interest" description="Disordered" evidence="6">
    <location>
        <begin position="332"/>
        <end position="430"/>
    </location>
</feature>
<evidence type="ECO:0000313" key="7">
    <source>
        <dbReference type="EMBL" id="QRC94964.1"/>
    </source>
</evidence>
<dbReference type="GO" id="GO:0045033">
    <property type="term" value="P:peroxisome inheritance"/>
    <property type="evidence" value="ECO:0007669"/>
    <property type="project" value="InterPro"/>
</dbReference>
<feature type="region of interest" description="Disordered" evidence="6">
    <location>
        <begin position="561"/>
        <end position="614"/>
    </location>
</feature>
<feature type="compositionally biased region" description="Acidic residues" evidence="6">
    <location>
        <begin position="705"/>
        <end position="718"/>
    </location>
</feature>
<feature type="compositionally biased region" description="Low complexity" evidence="6">
    <location>
        <begin position="373"/>
        <end position="391"/>
    </location>
</feature>
<comment type="subcellular location">
    <subcellularLocation>
        <location evidence="2">Peroxisome membrane</location>
        <topology evidence="2">Peripheral membrane protein</topology>
    </subcellularLocation>
</comment>
<feature type="region of interest" description="Disordered" evidence="6">
    <location>
        <begin position="156"/>
        <end position="193"/>
    </location>
</feature>
<dbReference type="InterPro" id="IPR024758">
    <property type="entry name" value="Inp1"/>
</dbReference>
<keyword evidence="8" id="KW-1185">Reference proteome</keyword>
<dbReference type="GO" id="GO:0005780">
    <property type="term" value="C:extrinsic component of intraperoxisomal membrane"/>
    <property type="evidence" value="ECO:0007669"/>
    <property type="project" value="InterPro"/>
</dbReference>
<comment type="similarity">
    <text evidence="3">Belongs to the INP1 family.</text>
</comment>
<feature type="region of interest" description="Disordered" evidence="6">
    <location>
        <begin position="704"/>
        <end position="740"/>
    </location>
</feature>
<evidence type="ECO:0000256" key="5">
    <source>
        <dbReference type="ARBA" id="ARBA00023136"/>
    </source>
</evidence>
<dbReference type="OrthoDB" id="4097008at2759"/>
<gene>
    <name evidence="7" type="ORF">JI435_027020</name>
</gene>
<feature type="region of interest" description="Disordered" evidence="6">
    <location>
        <begin position="210"/>
        <end position="233"/>
    </location>
</feature>
<feature type="compositionally biased region" description="Basic and acidic residues" evidence="6">
    <location>
        <begin position="334"/>
        <end position="343"/>
    </location>
</feature>
<dbReference type="Pfam" id="PF12634">
    <property type="entry name" value="Inp1"/>
    <property type="match status" value="1"/>
</dbReference>
<feature type="non-terminal residue" evidence="7">
    <location>
        <position position="1"/>
    </location>
</feature>
<feature type="compositionally biased region" description="Polar residues" evidence="6">
    <location>
        <begin position="161"/>
        <end position="193"/>
    </location>
</feature>
<feature type="region of interest" description="Disordered" evidence="6">
    <location>
        <begin position="64"/>
        <end position="137"/>
    </location>
</feature>
<feature type="compositionally biased region" description="Basic and acidic residues" evidence="6">
    <location>
        <begin position="90"/>
        <end position="100"/>
    </location>
</feature>
<accession>A0A7U2HYE9</accession>
<name>A0A7U2HYE9_PHANO</name>